<proteinExistence type="predicted"/>
<dbReference type="STRING" id="144026.SAMN04488568_11860"/>
<keyword evidence="2" id="KW-1185">Reference proteome</keyword>
<dbReference type="RefSeq" id="WP_143024141.1">
    <property type="nucleotide sequence ID" value="NZ_FNHG01000018.1"/>
</dbReference>
<sequence>MTGASQGLLERMTTLSWLSAGLIGTSLLATVPALAQDRPGRPGESLAWMIGHWEGSGWMIDRERQRQTFDVFEEARLGSGGEAVILFGEGFTPAGAGRAGEPGHNATGLISRTADGYEMRSVTIEGHSQDVAMTITETGFSWSLSLGPHGRLDYEASHENGVWEETGAYCSPEGACQPNFYMRLERVD</sequence>
<name>A0A1G9VB39_9PROT</name>
<evidence type="ECO:0008006" key="3">
    <source>
        <dbReference type="Google" id="ProtNLM"/>
    </source>
</evidence>
<dbReference type="AlphaFoldDB" id="A0A1G9VB39"/>
<gene>
    <name evidence="1" type="ORF">SAMN04488568_11860</name>
</gene>
<organism evidence="1 2">
    <name type="scientific">Maricaulis salignorans</name>
    <dbReference type="NCBI Taxonomy" id="144026"/>
    <lineage>
        <taxon>Bacteria</taxon>
        <taxon>Pseudomonadati</taxon>
        <taxon>Pseudomonadota</taxon>
        <taxon>Alphaproteobacteria</taxon>
        <taxon>Maricaulales</taxon>
        <taxon>Maricaulaceae</taxon>
        <taxon>Maricaulis</taxon>
    </lineage>
</organism>
<evidence type="ECO:0000313" key="1">
    <source>
        <dbReference type="EMBL" id="SDM69351.1"/>
    </source>
</evidence>
<evidence type="ECO:0000313" key="2">
    <source>
        <dbReference type="Proteomes" id="UP000199759"/>
    </source>
</evidence>
<dbReference type="OrthoDB" id="7448322at2"/>
<dbReference type="EMBL" id="FNHG01000018">
    <property type="protein sequence ID" value="SDM69351.1"/>
    <property type="molecule type" value="Genomic_DNA"/>
</dbReference>
<accession>A0A1G9VB39</accession>
<protein>
    <recommendedName>
        <fullName evidence="3">DUF1579 domain-containing protein</fullName>
    </recommendedName>
</protein>
<reference evidence="1 2" key="1">
    <citation type="submission" date="2016-10" db="EMBL/GenBank/DDBJ databases">
        <authorList>
            <person name="de Groot N.N."/>
        </authorList>
    </citation>
    <scope>NUCLEOTIDE SEQUENCE [LARGE SCALE GENOMIC DNA]</scope>
    <source>
        <strain evidence="1 2">DSM 16077</strain>
    </source>
</reference>
<dbReference type="Proteomes" id="UP000199759">
    <property type="component" value="Unassembled WGS sequence"/>
</dbReference>